<dbReference type="EMBL" id="CP017147">
    <property type="protein sequence ID" value="AOO82845.1"/>
    <property type="molecule type" value="Genomic_DNA"/>
</dbReference>
<evidence type="ECO:0000256" key="1">
    <source>
        <dbReference type="SAM" id="SignalP"/>
    </source>
</evidence>
<protein>
    <submittedName>
        <fullName evidence="2">Uncharacterized protein</fullName>
    </submittedName>
</protein>
<dbReference type="KEGG" id="bvv:BHK69_22565"/>
<accession>A0A1D7U631</accession>
<dbReference type="Proteomes" id="UP000094969">
    <property type="component" value="Chromosome"/>
</dbReference>
<keyword evidence="3" id="KW-1185">Reference proteome</keyword>
<evidence type="ECO:0000313" key="3">
    <source>
        <dbReference type="Proteomes" id="UP000094969"/>
    </source>
</evidence>
<gene>
    <name evidence="2" type="ORF">BHK69_22565</name>
</gene>
<organism evidence="2 3">
    <name type="scientific">Bosea vaviloviae</name>
    <dbReference type="NCBI Taxonomy" id="1526658"/>
    <lineage>
        <taxon>Bacteria</taxon>
        <taxon>Pseudomonadati</taxon>
        <taxon>Pseudomonadota</taxon>
        <taxon>Alphaproteobacteria</taxon>
        <taxon>Hyphomicrobiales</taxon>
        <taxon>Boseaceae</taxon>
        <taxon>Bosea</taxon>
    </lineage>
</organism>
<name>A0A1D7U631_9HYPH</name>
<evidence type="ECO:0000313" key="2">
    <source>
        <dbReference type="EMBL" id="AOO82845.1"/>
    </source>
</evidence>
<dbReference type="AlphaFoldDB" id="A0A1D7U631"/>
<reference evidence="2 3" key="1">
    <citation type="journal article" date="2015" name="Antonie Van Leeuwenhoek">
        <title>Bosea vaviloviae sp. nov., a new species of slow-growing rhizobia isolated from nodules of the relict species Vavilovia formosa (Stev.) Fed.</title>
        <authorList>
            <person name="Safronova V.I."/>
            <person name="Kuznetsova I.G."/>
            <person name="Sazanova A.L."/>
            <person name="Kimeklis A.K."/>
            <person name="Belimov A.A."/>
            <person name="Andronov E.E."/>
            <person name="Pinaev A.G."/>
            <person name="Chizhevskaya E.P."/>
            <person name="Pukhaev A.R."/>
            <person name="Popov K.P."/>
            <person name="Willems A."/>
            <person name="Tikhonovich I.A."/>
        </authorList>
    </citation>
    <scope>NUCLEOTIDE SEQUENCE [LARGE SCALE GENOMIC DNA]</scope>
    <source>
        <strain evidence="2 3">Vaf18</strain>
    </source>
</reference>
<feature type="chain" id="PRO_5009099992" evidence="1">
    <location>
        <begin position="25"/>
        <end position="94"/>
    </location>
</feature>
<proteinExistence type="predicted"/>
<sequence>MRKFALVAVAMSGLGSMTPSMSLAAPVVGLTTIETPDHVEQIKKDGHKFKGHKGWKGSGHWDRGYGSGRYYGGPPPHARAYGRRARDFGYYRYW</sequence>
<keyword evidence="1" id="KW-0732">Signal</keyword>
<feature type="signal peptide" evidence="1">
    <location>
        <begin position="1"/>
        <end position="24"/>
    </location>
</feature>